<evidence type="ECO:0000256" key="1">
    <source>
        <dbReference type="ARBA" id="ARBA00009600"/>
    </source>
</evidence>
<dbReference type="GO" id="GO:0005829">
    <property type="term" value="C:cytosol"/>
    <property type="evidence" value="ECO:0007669"/>
    <property type="project" value="TreeGrafter"/>
</dbReference>
<dbReference type="SUPFAM" id="SSF143456">
    <property type="entry name" value="VC0467-like"/>
    <property type="match status" value="1"/>
</dbReference>
<name>A0A3A3YV98_9ACTN</name>
<evidence type="ECO:0000256" key="2">
    <source>
        <dbReference type="HAMAP-Rule" id="MF_00758"/>
    </source>
</evidence>
<dbReference type="PANTHER" id="PTHR30327">
    <property type="entry name" value="UNCHARACTERIZED PROTEIN YQGE"/>
    <property type="match status" value="1"/>
</dbReference>
<dbReference type="EMBL" id="QZEZ01000005">
    <property type="protein sequence ID" value="RJK95481.1"/>
    <property type="molecule type" value="Genomic_DNA"/>
</dbReference>
<evidence type="ECO:0000313" key="3">
    <source>
        <dbReference type="EMBL" id="RJK95481.1"/>
    </source>
</evidence>
<evidence type="ECO:0000313" key="4">
    <source>
        <dbReference type="Proteomes" id="UP000265614"/>
    </source>
</evidence>
<dbReference type="PANTHER" id="PTHR30327:SF1">
    <property type="entry name" value="UPF0301 PROTEIN YQGE"/>
    <property type="match status" value="1"/>
</dbReference>
<gene>
    <name evidence="3" type="ORF">D5H78_12670</name>
</gene>
<dbReference type="InterPro" id="IPR003774">
    <property type="entry name" value="AlgH-like"/>
</dbReference>
<dbReference type="Proteomes" id="UP000265614">
    <property type="component" value="Unassembled WGS sequence"/>
</dbReference>
<dbReference type="AlphaFoldDB" id="A0A3A3YV98"/>
<organism evidence="3 4">
    <name type="scientific">Vallicoccus soli</name>
    <dbReference type="NCBI Taxonomy" id="2339232"/>
    <lineage>
        <taxon>Bacteria</taxon>
        <taxon>Bacillati</taxon>
        <taxon>Actinomycetota</taxon>
        <taxon>Actinomycetes</taxon>
        <taxon>Motilibacterales</taxon>
        <taxon>Vallicoccaceae</taxon>
        <taxon>Vallicoccus</taxon>
    </lineage>
</organism>
<reference evidence="3 4" key="1">
    <citation type="submission" date="2018-09" db="EMBL/GenBank/DDBJ databases">
        <title>YIM 75000 draft genome.</title>
        <authorList>
            <person name="Tang S."/>
            <person name="Feng Y."/>
        </authorList>
    </citation>
    <scope>NUCLEOTIDE SEQUENCE [LARGE SCALE GENOMIC DNA]</scope>
    <source>
        <strain evidence="3 4">YIM 75000</strain>
    </source>
</reference>
<keyword evidence="4" id="KW-1185">Reference proteome</keyword>
<sequence length="185" mass="19188">MTGRSLAGQLLVAAPSLAEGPFARSVVVLLDHDEDGALGVIVNRPTEVDVADVLPDWQPLATGPGVVFQGGPVALDSALALAAVPGTEEPPGLRRVVGGLGLVDLDAEPALLAPRLGRLRVFAGYAGWSPGQLEEEVASGAWYVVAAEPGDVFSDAPAGLWRRVLRRQPGDLALLSTYPEDPSLN</sequence>
<proteinExistence type="inferred from homology"/>
<accession>A0A3A3YV98</accession>
<dbReference type="OrthoDB" id="9807486at2"/>
<dbReference type="HAMAP" id="MF_00758">
    <property type="entry name" value="UPF0301"/>
    <property type="match status" value="1"/>
</dbReference>
<dbReference type="NCBIfam" id="NF001270">
    <property type="entry name" value="PRK00228.2-2"/>
    <property type="match status" value="1"/>
</dbReference>
<dbReference type="Gene3D" id="3.40.1740.10">
    <property type="entry name" value="VC0467-like"/>
    <property type="match status" value="1"/>
</dbReference>
<dbReference type="Pfam" id="PF02622">
    <property type="entry name" value="DUF179"/>
    <property type="match status" value="1"/>
</dbReference>
<comment type="similarity">
    <text evidence="1 2">Belongs to the UPF0301 (AlgH) family.</text>
</comment>
<protein>
    <recommendedName>
        <fullName evidence="2">UPF0301 protein D5H78_12670</fullName>
    </recommendedName>
</protein>
<comment type="caution">
    <text evidence="3">The sequence shown here is derived from an EMBL/GenBank/DDBJ whole genome shotgun (WGS) entry which is preliminary data.</text>
</comment>
<dbReference type="RefSeq" id="WP_119950834.1">
    <property type="nucleotide sequence ID" value="NZ_QZEZ01000005.1"/>
</dbReference>